<gene>
    <name evidence="2" type="ORF">psal_cds_1278</name>
</gene>
<dbReference type="GeneID" id="16607421"/>
<name>S4VY76_9VIRU</name>
<organism evidence="2 3">
    <name type="scientific">Pandoravirus salinus</name>
    <dbReference type="NCBI Taxonomy" id="1349410"/>
    <lineage>
        <taxon>Viruses</taxon>
        <taxon>Pandoravirus</taxon>
    </lineage>
</organism>
<proteinExistence type="predicted"/>
<evidence type="ECO:0000256" key="1">
    <source>
        <dbReference type="SAM" id="MobiDB-lite"/>
    </source>
</evidence>
<feature type="compositionally biased region" description="Basic residues" evidence="1">
    <location>
        <begin position="31"/>
        <end position="48"/>
    </location>
</feature>
<evidence type="ECO:0000313" key="3">
    <source>
        <dbReference type="Proteomes" id="UP000204584"/>
    </source>
</evidence>
<accession>S4VY76</accession>
<feature type="compositionally biased region" description="Polar residues" evidence="1">
    <location>
        <begin position="49"/>
        <end position="58"/>
    </location>
</feature>
<dbReference type="RefSeq" id="YP_008438713.2">
    <property type="nucleotide sequence ID" value="NC_022098.1"/>
</dbReference>
<dbReference type="Proteomes" id="UP000204584">
    <property type="component" value="Segment"/>
</dbReference>
<reference evidence="2 3" key="1">
    <citation type="journal article" date="2013" name="Science">
        <title>Pandoraviruses: amoeba viruses with genomes up to 2.5 Mb reaching that of parasitic eukaryotes.</title>
        <authorList>
            <person name="Philippe N."/>
            <person name="Legendre M."/>
            <person name="Doutre G."/>
            <person name="Coute Y."/>
            <person name="Poirot O."/>
            <person name="Lescot M."/>
            <person name="Arslan D."/>
            <person name="Seltzer V."/>
            <person name="Bertaux L."/>
            <person name="Bruley C."/>
            <person name="Garin J."/>
            <person name="Claverie J.M."/>
            <person name="Abergel C."/>
        </authorList>
    </citation>
    <scope>NUCLEOTIDE SEQUENCE [LARGE SCALE GENOMIC DNA]</scope>
</reference>
<feature type="compositionally biased region" description="Polar residues" evidence="1">
    <location>
        <begin position="14"/>
        <end position="30"/>
    </location>
</feature>
<dbReference type="KEGG" id="vg:16607421"/>
<dbReference type="EMBL" id="KC977571">
    <property type="protein sequence ID" value="AGO85634.2"/>
    <property type="molecule type" value="Genomic_DNA"/>
</dbReference>
<feature type="region of interest" description="Disordered" evidence="1">
    <location>
        <begin position="14"/>
        <end position="86"/>
    </location>
</feature>
<keyword evidence="3" id="KW-1185">Reference proteome</keyword>
<sequence length="101" mass="11300">MPDGPRPACLQLGRSAQNLRSADQQTNRKPSAQHRSHRGNLIHWKKNQRWPQTQSRALCQQKKGHPVVTPSGKGGPIGAGRRSGYPVRTDRAVHVLFLNHK</sequence>
<protein>
    <submittedName>
        <fullName evidence="2">Uncharacterized protein</fullName>
    </submittedName>
</protein>
<evidence type="ECO:0000313" key="2">
    <source>
        <dbReference type="EMBL" id="AGO85634.2"/>
    </source>
</evidence>